<comment type="caution">
    <text evidence="3">The sequence shown here is derived from an EMBL/GenBank/DDBJ whole genome shotgun (WGS) entry which is preliminary data.</text>
</comment>
<reference evidence="3" key="1">
    <citation type="submission" date="2023-03" db="EMBL/GenBank/DDBJ databases">
        <title>Massive genome expansion in bonnet fungi (Mycena s.s.) driven by repeated elements and novel gene families across ecological guilds.</title>
        <authorList>
            <consortium name="Lawrence Berkeley National Laboratory"/>
            <person name="Harder C.B."/>
            <person name="Miyauchi S."/>
            <person name="Viragh M."/>
            <person name="Kuo A."/>
            <person name="Thoen E."/>
            <person name="Andreopoulos B."/>
            <person name="Lu D."/>
            <person name="Skrede I."/>
            <person name="Drula E."/>
            <person name="Henrissat B."/>
            <person name="Morin E."/>
            <person name="Kohler A."/>
            <person name="Barry K."/>
            <person name="LaButti K."/>
            <person name="Morin E."/>
            <person name="Salamov A."/>
            <person name="Lipzen A."/>
            <person name="Mereny Z."/>
            <person name="Hegedus B."/>
            <person name="Baldrian P."/>
            <person name="Stursova M."/>
            <person name="Weitz H."/>
            <person name="Taylor A."/>
            <person name="Grigoriev I.V."/>
            <person name="Nagy L.G."/>
            <person name="Martin F."/>
            <person name="Kauserud H."/>
        </authorList>
    </citation>
    <scope>NUCLEOTIDE SEQUENCE</scope>
    <source>
        <strain evidence="3">CBHHK173m</strain>
    </source>
</reference>
<evidence type="ECO:0000259" key="1">
    <source>
        <dbReference type="Pfam" id="PF18718"/>
    </source>
</evidence>
<name>A0AAD6XIG7_9AGAR</name>
<dbReference type="AlphaFoldDB" id="A0AAD6XIG7"/>
<feature type="domain" description="CxC6 like cysteine cluster associated with KDZ" evidence="2">
    <location>
        <begin position="398"/>
        <end position="464"/>
    </location>
</feature>
<accession>A0AAD6XIG7</accession>
<dbReference type="InterPro" id="IPR041539">
    <property type="entry name" value="CxC5"/>
</dbReference>
<dbReference type="InterPro" id="IPR040898">
    <property type="entry name" value="CxC6"/>
</dbReference>
<dbReference type="Proteomes" id="UP001222325">
    <property type="component" value="Unassembled WGS sequence"/>
</dbReference>
<evidence type="ECO:0000313" key="4">
    <source>
        <dbReference type="Proteomes" id="UP001222325"/>
    </source>
</evidence>
<evidence type="ECO:0000259" key="2">
    <source>
        <dbReference type="Pfam" id="PF18721"/>
    </source>
</evidence>
<protein>
    <recommendedName>
        <fullName evidence="5">CxC5 like cysteine cluster associated with KDZ domain-containing protein</fullName>
    </recommendedName>
</protein>
<proteinExistence type="predicted"/>
<evidence type="ECO:0008006" key="5">
    <source>
        <dbReference type="Google" id="ProtNLM"/>
    </source>
</evidence>
<keyword evidence="4" id="KW-1185">Reference proteome</keyword>
<gene>
    <name evidence="3" type="ORF">B0H15DRAFT_793152</name>
</gene>
<evidence type="ECO:0000313" key="3">
    <source>
        <dbReference type="EMBL" id="KAJ7071871.1"/>
    </source>
</evidence>
<dbReference type="Pfam" id="PF18718">
    <property type="entry name" value="CxC5"/>
    <property type="match status" value="1"/>
</dbReference>
<dbReference type="Pfam" id="PF18721">
    <property type="entry name" value="CxC6"/>
    <property type="match status" value="1"/>
</dbReference>
<dbReference type="EMBL" id="JARJCN010000121">
    <property type="protein sequence ID" value="KAJ7071871.1"/>
    <property type="molecule type" value="Genomic_DNA"/>
</dbReference>
<feature type="domain" description="CxC5 like cysteine cluster associated with KDZ" evidence="1">
    <location>
        <begin position="179"/>
        <end position="255"/>
    </location>
</feature>
<sequence>MGASVRQLIFILQLFFPPELAVQQAVYVLNVLISLYPLVRLHKNQRREPRQPAATGWLKTIKTLLTRAFLLEADDVEAWTTGIQLAPEYAGYICSDLDRLYTLLGLDDKQDPSAFIFRAPRPILSTSRLLCRFCPAGDLNLVPTLRRRRKNNTQSVWLLNSSFHWVSADLWCQSLMIGTILVGHCAKCRADYYPDRITRVGQGRQRTELLEYNAEFIRVSKSGIWVHRKIAVAQEKALHRFHSGWSNFADWVNDTKDDINVHFTYRQSQRLFLEHFSRRLLIAHGKGDTFECDAHSTPQSLAAKVREKIGMNGGVLPFSMSHGCMDCTHVKRYRDDLIREGVEFGGDMDVVGSDAQPAQPELNPTATPDPALALLPAVLPQQEAPGPNCPRGYCRLCVMDGKTLKHRKCALDDCKGALVNYKDGRFCEEHLSLREQCGIVPCGRPVHSPGALTCDDISHIDWHKQYEARFHRLSFPGVRRVIRRQNADLEGKTGNTTHGPSLQVQLQALGETPGEKVIHTFKAKSIYCLQTVQWACGVPIGWGKCYRSESTPQVLAFLNKIWDDDPDFRPSFIVYDKACDLLRHVITQDPSDLWIKTTKFVVDAWHYIGHQATDILCRTRCNPAPTNGSQPDLVLTETDDHGVVHQTRAFTTETAEQLNSWLDGFDSQLRQMTDVNFDFFVHVLMLIYAEAVEKRIVAKGRGLSEEFWDAVNGDNMTE</sequence>
<organism evidence="3 4">
    <name type="scientific">Mycena belliarum</name>
    <dbReference type="NCBI Taxonomy" id="1033014"/>
    <lineage>
        <taxon>Eukaryota</taxon>
        <taxon>Fungi</taxon>
        <taxon>Dikarya</taxon>
        <taxon>Basidiomycota</taxon>
        <taxon>Agaricomycotina</taxon>
        <taxon>Agaricomycetes</taxon>
        <taxon>Agaricomycetidae</taxon>
        <taxon>Agaricales</taxon>
        <taxon>Marasmiineae</taxon>
        <taxon>Mycenaceae</taxon>
        <taxon>Mycena</taxon>
    </lineage>
</organism>